<feature type="region of interest" description="Disordered" evidence="1">
    <location>
        <begin position="134"/>
        <end position="156"/>
    </location>
</feature>
<dbReference type="AlphaFoldDB" id="A0A4Y7TVF9"/>
<keyword evidence="3" id="KW-1185">Reference proteome</keyword>
<proteinExistence type="predicted"/>
<dbReference type="EMBL" id="QPFP01000003">
    <property type="protein sequence ID" value="TEB38137.1"/>
    <property type="molecule type" value="Genomic_DNA"/>
</dbReference>
<protein>
    <submittedName>
        <fullName evidence="2">Uncharacterized protein</fullName>
    </submittedName>
</protein>
<accession>A0A4Y7TVF9</accession>
<evidence type="ECO:0000313" key="3">
    <source>
        <dbReference type="Proteomes" id="UP000298030"/>
    </source>
</evidence>
<feature type="compositionally biased region" description="Basic and acidic residues" evidence="1">
    <location>
        <begin position="142"/>
        <end position="153"/>
    </location>
</feature>
<evidence type="ECO:0000313" key="2">
    <source>
        <dbReference type="EMBL" id="TEB38137.1"/>
    </source>
</evidence>
<feature type="region of interest" description="Disordered" evidence="1">
    <location>
        <begin position="496"/>
        <end position="515"/>
    </location>
</feature>
<gene>
    <name evidence="2" type="ORF">FA13DRAFT_1705149</name>
</gene>
<dbReference type="Proteomes" id="UP000298030">
    <property type="component" value="Unassembled WGS sequence"/>
</dbReference>
<comment type="caution">
    <text evidence="2">The sequence shown here is derived from an EMBL/GenBank/DDBJ whole genome shotgun (WGS) entry which is preliminary data.</text>
</comment>
<reference evidence="2 3" key="1">
    <citation type="journal article" date="2019" name="Nat. Ecol. Evol.">
        <title>Megaphylogeny resolves global patterns of mushroom evolution.</title>
        <authorList>
            <person name="Varga T."/>
            <person name="Krizsan K."/>
            <person name="Foldi C."/>
            <person name="Dima B."/>
            <person name="Sanchez-Garcia M."/>
            <person name="Sanchez-Ramirez S."/>
            <person name="Szollosi G.J."/>
            <person name="Szarkandi J.G."/>
            <person name="Papp V."/>
            <person name="Albert L."/>
            <person name="Andreopoulos W."/>
            <person name="Angelini C."/>
            <person name="Antonin V."/>
            <person name="Barry K.W."/>
            <person name="Bougher N.L."/>
            <person name="Buchanan P."/>
            <person name="Buyck B."/>
            <person name="Bense V."/>
            <person name="Catcheside P."/>
            <person name="Chovatia M."/>
            <person name="Cooper J."/>
            <person name="Damon W."/>
            <person name="Desjardin D."/>
            <person name="Finy P."/>
            <person name="Geml J."/>
            <person name="Haridas S."/>
            <person name="Hughes K."/>
            <person name="Justo A."/>
            <person name="Karasinski D."/>
            <person name="Kautmanova I."/>
            <person name="Kiss B."/>
            <person name="Kocsube S."/>
            <person name="Kotiranta H."/>
            <person name="LaButti K.M."/>
            <person name="Lechner B.E."/>
            <person name="Liimatainen K."/>
            <person name="Lipzen A."/>
            <person name="Lukacs Z."/>
            <person name="Mihaltcheva S."/>
            <person name="Morgado L.N."/>
            <person name="Niskanen T."/>
            <person name="Noordeloos M.E."/>
            <person name="Ohm R.A."/>
            <person name="Ortiz-Santana B."/>
            <person name="Ovrebo C."/>
            <person name="Racz N."/>
            <person name="Riley R."/>
            <person name="Savchenko A."/>
            <person name="Shiryaev A."/>
            <person name="Soop K."/>
            <person name="Spirin V."/>
            <person name="Szebenyi C."/>
            <person name="Tomsovsky M."/>
            <person name="Tulloss R.E."/>
            <person name="Uehling J."/>
            <person name="Grigoriev I.V."/>
            <person name="Vagvolgyi C."/>
            <person name="Papp T."/>
            <person name="Martin F.M."/>
            <person name="Miettinen O."/>
            <person name="Hibbett D.S."/>
            <person name="Nagy L.G."/>
        </authorList>
    </citation>
    <scope>NUCLEOTIDE SEQUENCE [LARGE SCALE GENOMIC DNA]</scope>
    <source>
        <strain evidence="2 3">FP101781</strain>
    </source>
</reference>
<dbReference type="OrthoDB" id="2844378at2759"/>
<name>A0A4Y7TVF9_COPMI</name>
<sequence length="596" mass="67676">MYSTGYWAVETELRSHKPARDALSGGGRTELVTLVSLLGTSRANGQRRCVNTNNIVVFVADRANEQTESWGLLDTYFPPERYPRPKEFERGNGQGLMVYIRTPESIHPVSRVGPSPGIDQKSLRLSLPWSSRVPKSASRMRQNTEARPRKHDNNFAWNGNEREHLLRGRERASAWVHQALRFYGCIDAGSRKSPRGLREAGVRHVGSLDREGLTCRVAKASLDNRSPLGHRAGVIRLEHGIRYFFDPSRMQANLKTILWRESGRSPMPFPGGFSSASVFFEPPAQRDFITYATDLAFRWELRTSTKALPIAWTGREGYHTLAAHRRGKRGVERVPIPLQRGMGLRVGPWFFLLLSAIQMRWRTEDEGPVTVTGHCEHDTMLEGYDEDLPFLAGCCGVWVPNSQWQARSRSQADGAVRHQTRRDLFSPYHRHHQLLYHPPLSLFHHPPHFLTAPTPAMMGNYDQPDVIYRGYLIPHAKYNALMKKTYVLDEGLRKRAPKVKPSGTDPSGIPQAEYSAEESPLDAGPTHMMFLLGCFEYEGGRQQVEDPSHPDAEHLLETEHDRERRAKFMRFFGNRDLSGTPTVGIWKVAFQLTEGL</sequence>
<evidence type="ECO:0000256" key="1">
    <source>
        <dbReference type="SAM" id="MobiDB-lite"/>
    </source>
</evidence>
<organism evidence="2 3">
    <name type="scientific">Coprinellus micaceus</name>
    <name type="common">Glistening ink-cap mushroom</name>
    <name type="synonym">Coprinus micaceus</name>
    <dbReference type="NCBI Taxonomy" id="71717"/>
    <lineage>
        <taxon>Eukaryota</taxon>
        <taxon>Fungi</taxon>
        <taxon>Dikarya</taxon>
        <taxon>Basidiomycota</taxon>
        <taxon>Agaricomycotina</taxon>
        <taxon>Agaricomycetes</taxon>
        <taxon>Agaricomycetidae</taxon>
        <taxon>Agaricales</taxon>
        <taxon>Agaricineae</taxon>
        <taxon>Psathyrellaceae</taxon>
        <taxon>Coprinellus</taxon>
    </lineage>
</organism>